<organism evidence="6 7">
    <name type="scientific">Fluviicola chungangensis</name>
    <dbReference type="NCBI Taxonomy" id="2597671"/>
    <lineage>
        <taxon>Bacteria</taxon>
        <taxon>Pseudomonadati</taxon>
        <taxon>Bacteroidota</taxon>
        <taxon>Flavobacteriia</taxon>
        <taxon>Flavobacteriales</taxon>
        <taxon>Crocinitomicaceae</taxon>
        <taxon>Fluviicola</taxon>
    </lineage>
</organism>
<accession>A0A556MJ90</accession>
<dbReference type="Gene3D" id="3.40.50.10810">
    <property type="entry name" value="Tandem AAA-ATPase domain"/>
    <property type="match status" value="1"/>
</dbReference>
<dbReference type="PROSITE" id="PS51192">
    <property type="entry name" value="HELICASE_ATP_BIND_1"/>
    <property type="match status" value="1"/>
</dbReference>
<evidence type="ECO:0000259" key="5">
    <source>
        <dbReference type="PROSITE" id="PS51194"/>
    </source>
</evidence>
<dbReference type="Pfam" id="PF00271">
    <property type="entry name" value="Helicase_C"/>
    <property type="match status" value="1"/>
</dbReference>
<dbReference type="Gene3D" id="3.40.50.300">
    <property type="entry name" value="P-loop containing nucleotide triphosphate hydrolases"/>
    <property type="match status" value="1"/>
</dbReference>
<evidence type="ECO:0000259" key="3">
    <source>
        <dbReference type="PROSITE" id="PS50966"/>
    </source>
</evidence>
<gene>
    <name evidence="6" type="ORF">FO442_16885</name>
</gene>
<feature type="domain" description="Helicase C-terminal" evidence="5">
    <location>
        <begin position="967"/>
        <end position="1122"/>
    </location>
</feature>
<keyword evidence="6" id="KW-0547">Nucleotide-binding</keyword>
<dbReference type="GO" id="GO:0016787">
    <property type="term" value="F:hydrolase activity"/>
    <property type="evidence" value="ECO:0007669"/>
    <property type="project" value="UniProtKB-KW"/>
</dbReference>
<dbReference type="InterPro" id="IPR027417">
    <property type="entry name" value="P-loop_NTPase"/>
</dbReference>
<dbReference type="SMART" id="SM00487">
    <property type="entry name" value="DEXDc"/>
    <property type="match status" value="1"/>
</dbReference>
<dbReference type="AlphaFoldDB" id="A0A556MJ90"/>
<dbReference type="InterPro" id="IPR014001">
    <property type="entry name" value="Helicase_ATP-bd"/>
</dbReference>
<evidence type="ECO:0000313" key="7">
    <source>
        <dbReference type="Proteomes" id="UP000316008"/>
    </source>
</evidence>
<keyword evidence="2" id="KW-0863">Zinc-finger</keyword>
<keyword evidence="6" id="KW-0347">Helicase</keyword>
<dbReference type="GO" id="GO:0005524">
    <property type="term" value="F:ATP binding"/>
    <property type="evidence" value="ECO:0007669"/>
    <property type="project" value="InterPro"/>
</dbReference>
<dbReference type="InterPro" id="IPR049730">
    <property type="entry name" value="SNF2/RAD54-like_C"/>
</dbReference>
<dbReference type="RefSeq" id="WP_144334397.1">
    <property type="nucleotide sequence ID" value="NZ_VLPL01000010.1"/>
</dbReference>
<dbReference type="GO" id="GO:0004386">
    <property type="term" value="F:helicase activity"/>
    <property type="evidence" value="ECO:0007669"/>
    <property type="project" value="UniProtKB-KW"/>
</dbReference>
<dbReference type="SMART" id="SM00490">
    <property type="entry name" value="HELICc"/>
    <property type="match status" value="1"/>
</dbReference>
<dbReference type="EMBL" id="VLPL01000010">
    <property type="protein sequence ID" value="TSJ39981.1"/>
    <property type="molecule type" value="Genomic_DNA"/>
</dbReference>
<dbReference type="InterPro" id="IPR001650">
    <property type="entry name" value="Helicase_C-like"/>
</dbReference>
<dbReference type="Proteomes" id="UP000316008">
    <property type="component" value="Unassembled WGS sequence"/>
</dbReference>
<evidence type="ECO:0000256" key="1">
    <source>
        <dbReference type="ARBA" id="ARBA00022801"/>
    </source>
</evidence>
<dbReference type="SUPFAM" id="SSF52540">
    <property type="entry name" value="P-loop containing nucleoside triphosphate hydrolases"/>
    <property type="match status" value="2"/>
</dbReference>
<dbReference type="PROSITE" id="PS50966">
    <property type="entry name" value="ZF_SWIM"/>
    <property type="match status" value="1"/>
</dbReference>
<feature type="domain" description="Helicase ATP-binding" evidence="4">
    <location>
        <begin position="685"/>
        <end position="843"/>
    </location>
</feature>
<evidence type="ECO:0000313" key="6">
    <source>
        <dbReference type="EMBL" id="TSJ39981.1"/>
    </source>
</evidence>
<dbReference type="InterPro" id="IPR007527">
    <property type="entry name" value="Znf_SWIM"/>
</dbReference>
<dbReference type="PANTHER" id="PTHR10799">
    <property type="entry name" value="SNF2/RAD54 HELICASE FAMILY"/>
    <property type="match status" value="1"/>
</dbReference>
<keyword evidence="7" id="KW-1185">Reference proteome</keyword>
<comment type="caution">
    <text evidence="6">The sequence shown here is derived from an EMBL/GenBank/DDBJ whole genome shotgun (WGS) entry which is preliminary data.</text>
</comment>
<dbReference type="Pfam" id="PF00176">
    <property type="entry name" value="SNF2-rel_dom"/>
    <property type="match status" value="1"/>
</dbReference>
<dbReference type="InterPro" id="IPR038718">
    <property type="entry name" value="SNF2-like_sf"/>
</dbReference>
<evidence type="ECO:0000256" key="2">
    <source>
        <dbReference type="PROSITE-ProRule" id="PRU00325"/>
    </source>
</evidence>
<sequence length="1130" mass="131098">MLSSAEMDDPHDGEELFILRDSGFHELNYGTLLKYAEASAINVLSFSGNSVRAIELSINKGVFLCHYGFRAEHEVILTQENQMVILACSCGGNGKKLCDHQAIVLYRVMELADFRVFFDETDRKKRISEVALSYGISDEAKWDGLFQVSYENRQVKVASKNPELIRLTPDKLDELNRKLAPVSFSPEKLHASLPNRYILFRAFSDENHFEFEINESALTQQGKIKSPIKALNALELALQETNPEMIQAYTALGILGTKHHLYRNLATDEETFLKVVRAIGIAKPLFEALDVIEAWNTKPPKDTDFILRIHDKPMLLHLDVNQNQEFYEITGFIECDNHKIAFDQVKMKSELFIRRGQDLYLIKNWNYLRTLSYFRKNHNKLIIHQSQFDAFQSRFLVPLENVVSINYSYVKKATRALIKQTQLATVQAKRIYLTDSEHYIHITPIIEYGKVEIPILSKRKLLTIDQTGNSFEIPRDENLEVNFLGQIIRLHKDFEYQLGGDFFYLHKSQFLENDWFLNAFESWNEAELEIHGFQELTKLKLVPKSMNVSVQIISGIDWFETKTHIKVGDNRVRLKEIQRSIIQKSRYVKLGDGQMALLPQHWLDRFSAFFREGELVDDVIRIPKTSYQFIDEWFNAEEIDSTVRTQIEDLKEKITHFERIPEIELPKTFQTELRHYQREGYHWLHFLNDFGFGGILADDMGLGKTIQLLAYLSKKQEVKKGVHLIVVPTSLIFNWKDEVAKFTPHLRVLDLHGAKRAQSAHRFEAFDLLLSSYGTLLSDIRHLKDVVFDTVILDEGQAIKNPDSKRYKTVRLLQSKQRFVLTGTPIENNTLDIYSILSFCNPGMFGSLKQFKDHFALPIDKFQDGQRAKELQKRIHPFLLRRTKKQVATELPEKTEMVVYCEMDHEQRRVYDVYKTELKEYLMSEPDFQDGQSSMHVLAGLTKLRQICNSPALINDNGVSYGDQSAKIQELLEQIEDKKKHHKILVFSQFVGMLNLIEKALEERKIPYSLLTGQTRKRKEVVTAFQENEEIRVFLISLKAGGMGLNLTQADYVFLMDPWWNPAVENQAIDRAYRIGQDKKVVAVRFITPNTIEEKILELQKRKQELVGDLVHTDVSTLKQLSRKDLLDLL</sequence>
<reference evidence="6 7" key="1">
    <citation type="submission" date="2019-07" db="EMBL/GenBank/DDBJ databases">
        <authorList>
            <person name="Huq M.A."/>
        </authorList>
    </citation>
    <scope>NUCLEOTIDE SEQUENCE [LARGE SCALE GENOMIC DNA]</scope>
    <source>
        <strain evidence="6 7">MAH-3</strain>
    </source>
</reference>
<dbReference type="InterPro" id="IPR000330">
    <property type="entry name" value="SNF2_N"/>
</dbReference>
<dbReference type="OrthoDB" id="9760715at2"/>
<keyword evidence="2" id="KW-0862">Zinc</keyword>
<dbReference type="PROSITE" id="PS51194">
    <property type="entry name" value="HELICASE_CTER"/>
    <property type="match status" value="1"/>
</dbReference>
<keyword evidence="6" id="KW-0067">ATP-binding</keyword>
<keyword evidence="1" id="KW-0378">Hydrolase</keyword>
<evidence type="ECO:0000259" key="4">
    <source>
        <dbReference type="PROSITE" id="PS51192"/>
    </source>
</evidence>
<dbReference type="CDD" id="cd18012">
    <property type="entry name" value="DEXQc_arch_SWI2_SNF2"/>
    <property type="match status" value="1"/>
</dbReference>
<dbReference type="CDD" id="cd18793">
    <property type="entry name" value="SF2_C_SNF"/>
    <property type="match status" value="1"/>
</dbReference>
<keyword evidence="2" id="KW-0479">Metal-binding</keyword>
<feature type="domain" description="SWIM-type" evidence="3">
    <location>
        <begin position="73"/>
        <end position="109"/>
    </location>
</feature>
<protein>
    <submittedName>
        <fullName evidence="6">ATP-dependent helicase</fullName>
    </submittedName>
</protein>
<name>A0A556MJ90_9FLAO</name>
<dbReference type="GO" id="GO:0008270">
    <property type="term" value="F:zinc ion binding"/>
    <property type="evidence" value="ECO:0007669"/>
    <property type="project" value="UniProtKB-KW"/>
</dbReference>
<proteinExistence type="predicted"/>